<dbReference type="PRINTS" id="PR00320">
    <property type="entry name" value="GPROTEINBRPT"/>
</dbReference>
<dbReference type="Proteomes" id="UP001251528">
    <property type="component" value="Unassembled WGS sequence"/>
</dbReference>
<evidence type="ECO:0000256" key="4">
    <source>
        <dbReference type="SAM" id="MobiDB-lite"/>
    </source>
</evidence>
<sequence length="1304" mass="144412">MAFDSLKRVIRRVREKDCHKGVTTPSPQSEAIADTPLLPASSKNKPKAQVTIANAGDQELTATSTHAAEQSRITDLISQETAPSGHTPSSGTLAAAIASPSLPGRLWTNAYEAIRRNDPTLAKAYETILQSELGEGSSLGKNDTGSEHTEIQHVQAEMVRLVNSGLKKTIKEAAVKEKIHEGIRIVSSVKDLVGNAVKYAPEAATAWAGVCLLLQVLENPTAETSALRTGVNYVISRMDWYWSLSNSLLENQSPSRAQDELEKRVVALYESFLSFQMKSVCSFFRSRLAVILRDVLKFDNWTDTLQSVKDAEEAVLQDIGHYTNVETLKTIQYSAQKAEDWHQDEQMQKCLRDLRLSDPRDDKERIEKTTGGLILDASNWILVHDDFQRLRHCDDVRLLWMKGDPGKGKTMLMIIIVNELEREPTSGTTALSYFFCQGTNKDLNSATAVLRGLVYLLAAKYPALTLHLRESYNAAGLKLFSDGNSFFALSKILKNMLQDKSVGRACLMVDALDECIADRDLLLELIVHYTAELPNVKWIVSSRNRPEIEQRLRVNSSGAKLSLEVSENAEQVFQAVKVYIDSKVSELQSLQDNQDLRYQVWDLLRQKANGTFLWVALVIKELHTTNSWDILEVVHQMPLTLESLYERMMEQINGLKRKNPEYCKGILSAASLAYRPLHLAELGVLSGLPKIISANSKDVRQLVSLCGSFLTVQDDGFVYFIHQSAKDYLSDKVAASRREAHRAMFERSLHALQQELKRDMYGLRYPGFSLDDFEPPDPDPLACIRYSAVHWIDHLCEAQYQDDVADDGLVHEFLQCNLLFWFEVLSLFRAIPYVILGLAKLRAFLRAATRSSSLQSLVTDANRFLLHSRLVIRNAPLQVYVSALLFAPTRSLTRKLFDGEKPDWVSQGPIVDEGWGSTITTLAGHDDWVKSVAFSPDGKLVASGSDDKTIKIWDAATGETQRTLAGHDDWINSVVFSPDGKLVASGSTDKTIKIWDAATGETQQTLAGHDDWVNSVAFSPDGKLVASGSIDKTIKIWDAATGETQRTLAGHDDWVRLVAFSPDGKLVASGSDDKTIKIWDAATGETQRTLAGHDDWVRLVAFSPDGKLVASGSDDKTIKIWDAATGETQQTLAGHDDLVRSVAFSPDGKLVASGSDDETIKIWDVATGETRRTLAGHSGWHSSVVFDPINSNPITNYGHTDVIQVGADIDQDEIHVQPSPRQNRPRMFGVHPDCSWITWNGHNVICLPPEYQSAVSAVWLAAVPSTMWKVAIGCGSGRVILVCFSDAPPVPPSAALDIARAQKR</sequence>
<comment type="caution">
    <text evidence="6">The sequence shown here is derived from an EMBL/GenBank/DDBJ whole genome shotgun (WGS) entry which is preliminary data.</text>
</comment>
<dbReference type="InterPro" id="IPR056884">
    <property type="entry name" value="NPHP3-like_N"/>
</dbReference>
<dbReference type="PANTHER" id="PTHR19848">
    <property type="entry name" value="WD40 REPEAT PROTEIN"/>
    <property type="match status" value="1"/>
</dbReference>
<evidence type="ECO:0000256" key="3">
    <source>
        <dbReference type="PROSITE-ProRule" id="PRU00221"/>
    </source>
</evidence>
<evidence type="ECO:0000256" key="1">
    <source>
        <dbReference type="ARBA" id="ARBA00022574"/>
    </source>
</evidence>
<gene>
    <name evidence="6" type="ORF">QQS21_006758</name>
</gene>
<keyword evidence="7" id="KW-1185">Reference proteome</keyword>
<dbReference type="InterPro" id="IPR027417">
    <property type="entry name" value="P-loop_NTPase"/>
</dbReference>
<evidence type="ECO:0000259" key="5">
    <source>
        <dbReference type="PROSITE" id="PS50837"/>
    </source>
</evidence>
<dbReference type="Pfam" id="PF17100">
    <property type="entry name" value="NACHT_N"/>
    <property type="match status" value="1"/>
</dbReference>
<dbReference type="InterPro" id="IPR007111">
    <property type="entry name" value="NACHT_NTPase"/>
</dbReference>
<dbReference type="InterPro" id="IPR015943">
    <property type="entry name" value="WD40/YVTN_repeat-like_dom_sf"/>
</dbReference>
<dbReference type="InterPro" id="IPR001680">
    <property type="entry name" value="WD40_rpt"/>
</dbReference>
<dbReference type="EMBL" id="JASWJB010000129">
    <property type="protein sequence ID" value="KAK2595530.1"/>
    <property type="molecule type" value="Genomic_DNA"/>
</dbReference>
<dbReference type="Gene3D" id="3.40.50.300">
    <property type="entry name" value="P-loop containing nucleotide triphosphate hydrolases"/>
    <property type="match status" value="1"/>
</dbReference>
<feature type="repeat" description="WD" evidence="3">
    <location>
        <begin position="1048"/>
        <end position="1089"/>
    </location>
</feature>
<dbReference type="SMART" id="SM00320">
    <property type="entry name" value="WD40"/>
    <property type="match status" value="7"/>
</dbReference>
<dbReference type="SUPFAM" id="SSF50978">
    <property type="entry name" value="WD40 repeat-like"/>
    <property type="match status" value="1"/>
</dbReference>
<organism evidence="6 7">
    <name type="scientific">Conoideocrella luteorostrata</name>
    <dbReference type="NCBI Taxonomy" id="1105319"/>
    <lineage>
        <taxon>Eukaryota</taxon>
        <taxon>Fungi</taxon>
        <taxon>Dikarya</taxon>
        <taxon>Ascomycota</taxon>
        <taxon>Pezizomycotina</taxon>
        <taxon>Sordariomycetes</taxon>
        <taxon>Hypocreomycetidae</taxon>
        <taxon>Hypocreales</taxon>
        <taxon>Clavicipitaceae</taxon>
        <taxon>Conoideocrella</taxon>
    </lineage>
</organism>
<dbReference type="PROSITE" id="PS50082">
    <property type="entry name" value="WD_REPEATS_2"/>
    <property type="match status" value="6"/>
</dbReference>
<dbReference type="PROSITE" id="PS50837">
    <property type="entry name" value="NACHT"/>
    <property type="match status" value="1"/>
</dbReference>
<dbReference type="CDD" id="cd00200">
    <property type="entry name" value="WD40"/>
    <property type="match status" value="1"/>
</dbReference>
<dbReference type="PROSITE" id="PS00678">
    <property type="entry name" value="WD_REPEATS_1"/>
    <property type="match status" value="6"/>
</dbReference>
<dbReference type="InterPro" id="IPR031359">
    <property type="entry name" value="NACHT_N"/>
</dbReference>
<dbReference type="Pfam" id="PF24883">
    <property type="entry name" value="NPHP3_N"/>
    <property type="match status" value="1"/>
</dbReference>
<accession>A0AAJ0FZZ7</accession>
<feature type="repeat" description="WD" evidence="3">
    <location>
        <begin position="964"/>
        <end position="1005"/>
    </location>
</feature>
<feature type="repeat" description="WD" evidence="3">
    <location>
        <begin position="1132"/>
        <end position="1173"/>
    </location>
</feature>
<feature type="repeat" description="WD" evidence="3">
    <location>
        <begin position="1006"/>
        <end position="1047"/>
    </location>
</feature>
<dbReference type="InterPro" id="IPR019775">
    <property type="entry name" value="WD40_repeat_CS"/>
</dbReference>
<evidence type="ECO:0000256" key="2">
    <source>
        <dbReference type="ARBA" id="ARBA00022737"/>
    </source>
</evidence>
<feature type="repeat" description="WD" evidence="3">
    <location>
        <begin position="922"/>
        <end position="963"/>
    </location>
</feature>
<dbReference type="InterPro" id="IPR036322">
    <property type="entry name" value="WD40_repeat_dom_sf"/>
</dbReference>
<evidence type="ECO:0000313" key="6">
    <source>
        <dbReference type="EMBL" id="KAK2595530.1"/>
    </source>
</evidence>
<keyword evidence="1 3" id="KW-0853">WD repeat</keyword>
<dbReference type="SUPFAM" id="SSF52540">
    <property type="entry name" value="P-loop containing nucleoside triphosphate hydrolases"/>
    <property type="match status" value="1"/>
</dbReference>
<reference evidence="6" key="1">
    <citation type="submission" date="2023-06" db="EMBL/GenBank/DDBJ databases">
        <title>Conoideocrella luteorostrata (Hypocreales: Clavicipitaceae), a potential biocontrol fungus for elongate hemlock scale in United States Christmas tree production areas.</title>
        <authorList>
            <person name="Barrett H."/>
            <person name="Lovett B."/>
            <person name="Macias A.M."/>
            <person name="Stajich J.E."/>
            <person name="Kasson M.T."/>
        </authorList>
    </citation>
    <scope>NUCLEOTIDE SEQUENCE</scope>
    <source>
        <strain evidence="6">ARSEF 14590</strain>
    </source>
</reference>
<feature type="repeat" description="WD" evidence="3">
    <location>
        <begin position="1090"/>
        <end position="1131"/>
    </location>
</feature>
<feature type="domain" description="NACHT" evidence="5">
    <location>
        <begin position="397"/>
        <end position="552"/>
    </location>
</feature>
<keyword evidence="2" id="KW-0677">Repeat</keyword>
<name>A0AAJ0FZZ7_9HYPO</name>
<dbReference type="Gene3D" id="2.130.10.10">
    <property type="entry name" value="YVTN repeat-like/Quinoprotein amine dehydrogenase"/>
    <property type="match status" value="3"/>
</dbReference>
<dbReference type="Pfam" id="PF00400">
    <property type="entry name" value="WD40"/>
    <property type="match status" value="6"/>
</dbReference>
<evidence type="ECO:0000313" key="7">
    <source>
        <dbReference type="Proteomes" id="UP001251528"/>
    </source>
</evidence>
<dbReference type="PROSITE" id="PS50294">
    <property type="entry name" value="WD_REPEATS_REGION"/>
    <property type="match status" value="6"/>
</dbReference>
<dbReference type="PANTHER" id="PTHR19848:SF8">
    <property type="entry name" value="F-BOX AND WD REPEAT DOMAIN CONTAINING 7"/>
    <property type="match status" value="1"/>
</dbReference>
<dbReference type="InterPro" id="IPR020472">
    <property type="entry name" value="WD40_PAC1"/>
</dbReference>
<proteinExistence type="predicted"/>
<feature type="region of interest" description="Disordered" evidence="4">
    <location>
        <begin position="17"/>
        <end position="45"/>
    </location>
</feature>
<protein>
    <recommendedName>
        <fullName evidence="5">NACHT domain-containing protein</fullName>
    </recommendedName>
</protein>